<proteinExistence type="inferred from homology"/>
<gene>
    <name evidence="5" type="primary">46</name>
    <name evidence="5" type="ORF">HVTV1_46</name>
</gene>
<feature type="domain" description="ERCC4" evidence="4">
    <location>
        <begin position="40"/>
        <end position="137"/>
    </location>
</feature>
<comment type="similarity">
    <text evidence="1">Belongs to the asfivirus EP364R family.</text>
</comment>
<comment type="function">
    <text evidence="3">Plays a role in the inhibition of type I interferon signaling pathway. Mechanistically, specifically interacts with 2',3'-cGAMP and cleaves it via its phosphodiesterase activity. In turn, prevents 2',3'-cGAMP interaction with host ER-resident STING1 leading to inhibition of downstream signaling pathway and type I interferon production.</text>
</comment>
<dbReference type="GeneID" id="14477287"/>
<sequence>MKEKVTVKLDVHEQDAPQMLTALSDHPDVEDWKLAALDEGDLQLTFDDSDLTVVFERKTPSDYAGTLMGKEGTRLDEQIQKLVDFDGPAYILIEGNQEDFRSLTGTNISASSLVGSVASTDVRYLDGVRFCSDADGLVDMAIRLARKHKEDPSASSLQASVVEKDAPFVRRAFGALDGVGPETARVLEQRYRSLSSALESDVEDLQQIDGIGEKRAKSIHRQLHGGEE</sequence>
<dbReference type="GO" id="GO:0003677">
    <property type="term" value="F:DNA binding"/>
    <property type="evidence" value="ECO:0007669"/>
    <property type="project" value="InterPro"/>
</dbReference>
<dbReference type="InterPro" id="IPR010994">
    <property type="entry name" value="RuvA_2-like"/>
</dbReference>
<accession>L7THU9</accession>
<dbReference type="SUPFAM" id="SSF47781">
    <property type="entry name" value="RuvA domain 2-like"/>
    <property type="match status" value="1"/>
</dbReference>
<dbReference type="RefSeq" id="YP_007378952.1">
    <property type="nucleotide sequence ID" value="NC_020158.1"/>
</dbReference>
<reference evidence="5 6" key="1">
    <citation type="journal article" date="2013" name="J. Virol.">
        <title>Insights into head-tailed viruses infecting extremely halophilic archaea.</title>
        <authorList>
            <person name="Pietila M.K."/>
            <person name="Laurinmaki P."/>
            <person name="Russell D.A."/>
            <person name="Ko C.C."/>
            <person name="Jacobs-Sera D."/>
            <person name="Butcher S.J."/>
            <person name="Bamford D.H."/>
            <person name="Hendrix R.W."/>
        </authorList>
    </citation>
    <scope>NUCLEOTIDE SEQUENCE [LARGE SCALE GENOMIC DNA]</scope>
</reference>
<evidence type="ECO:0000256" key="2">
    <source>
        <dbReference type="ARBA" id="ARBA00015502"/>
    </source>
</evidence>
<organism evidence="5 6">
    <name type="scientific">Haloarcula vallismortis tailed virus 1</name>
    <dbReference type="NCBI Taxonomy" id="1262528"/>
    <lineage>
        <taxon>Viruses</taxon>
        <taxon>Duplodnaviria</taxon>
        <taxon>Heunggongvirae</taxon>
        <taxon>Uroviricota</taxon>
        <taxon>Caudoviricetes</taxon>
        <taxon>Thumleimavirales</taxon>
        <taxon>Druskaviridae</taxon>
        <taxon>Tredecimvirus</taxon>
        <taxon>Tredecimvirus thailandense</taxon>
        <taxon>Tredecimvirus HVTV1</taxon>
    </lineage>
</organism>
<keyword evidence="6" id="KW-1185">Reference proteome</keyword>
<evidence type="ECO:0000256" key="3">
    <source>
        <dbReference type="ARBA" id="ARBA00034463"/>
    </source>
</evidence>
<dbReference type="EMBL" id="KC117377">
    <property type="protein sequence ID" value="AGC34416.1"/>
    <property type="molecule type" value="Genomic_DNA"/>
</dbReference>
<dbReference type="Gene3D" id="1.10.150.20">
    <property type="entry name" value="5' to 3' exonuclease, C-terminal subdomain"/>
    <property type="match status" value="1"/>
</dbReference>
<dbReference type="GO" id="GO:0004518">
    <property type="term" value="F:nuclease activity"/>
    <property type="evidence" value="ECO:0007669"/>
    <property type="project" value="InterPro"/>
</dbReference>
<evidence type="ECO:0000259" key="4">
    <source>
        <dbReference type="Pfam" id="PF02732"/>
    </source>
</evidence>
<dbReference type="Gene3D" id="3.40.50.10130">
    <property type="match status" value="1"/>
</dbReference>
<evidence type="ECO:0000313" key="6">
    <source>
        <dbReference type="Proteomes" id="UP000011137"/>
    </source>
</evidence>
<protein>
    <recommendedName>
        <fullName evidence="2">ERCC4 domain-containing protein EP364R</fullName>
    </recommendedName>
</protein>
<name>L7THU9_9CAUD</name>
<dbReference type="SUPFAM" id="SSF52980">
    <property type="entry name" value="Restriction endonuclease-like"/>
    <property type="match status" value="1"/>
</dbReference>
<dbReference type="InterPro" id="IPR006166">
    <property type="entry name" value="ERCC4_domain"/>
</dbReference>
<evidence type="ECO:0000313" key="5">
    <source>
        <dbReference type="EMBL" id="AGC34416.1"/>
    </source>
</evidence>
<dbReference type="OrthoDB" id="10015at10239"/>
<dbReference type="Pfam" id="PF02732">
    <property type="entry name" value="ERCC4"/>
    <property type="match status" value="1"/>
</dbReference>
<evidence type="ECO:0000256" key="1">
    <source>
        <dbReference type="ARBA" id="ARBA00008322"/>
    </source>
</evidence>
<dbReference type="Pfam" id="PF14520">
    <property type="entry name" value="HHH_5"/>
    <property type="match status" value="1"/>
</dbReference>
<dbReference type="KEGG" id="vg:14477287"/>
<dbReference type="GO" id="GO:0006259">
    <property type="term" value="P:DNA metabolic process"/>
    <property type="evidence" value="ECO:0007669"/>
    <property type="project" value="UniProtKB-ARBA"/>
</dbReference>
<dbReference type="Proteomes" id="UP000011137">
    <property type="component" value="Segment"/>
</dbReference>
<dbReference type="InterPro" id="IPR011335">
    <property type="entry name" value="Restrct_endonuc-II-like"/>
</dbReference>